<proteinExistence type="predicted"/>
<evidence type="ECO:0000256" key="2">
    <source>
        <dbReference type="SAM" id="Phobius"/>
    </source>
</evidence>
<feature type="compositionally biased region" description="Basic and acidic residues" evidence="1">
    <location>
        <begin position="150"/>
        <end position="159"/>
    </location>
</feature>
<sequence length="305" mass="31431">MSVMDFTNEFRVNLPADRAWALLTDVERIAPCMPGAQLTGVDGEAYNGIVKVRVGPMTVQYKGVVSFEEKDDEGRTAVLHARGRDTRGQGNADARVTAVLVPDGDGTRVTVDTRLTITGRIAQFGRGVIQEVSGKLLAQFVDNLEEQLADERRRDRADEQAPTQPEPQPEPVRVREPEAEPEAAPAPAAAEEPAPEAGTESPLGPGTAGPGPGQERAPAAPAPAAPETGPVGGVPATGADGAGGPAPSSGGARPGRAPLAPHAPGAAEPEPLDLMSVARGAVLKRALPVAVALVVLVVVLVVWLA</sequence>
<dbReference type="EMBL" id="BMWD01000026">
    <property type="protein sequence ID" value="GGX84932.1"/>
    <property type="molecule type" value="Genomic_DNA"/>
</dbReference>
<feature type="compositionally biased region" description="Low complexity" evidence="1">
    <location>
        <begin position="225"/>
        <end position="267"/>
    </location>
</feature>
<dbReference type="Pfam" id="PF06240">
    <property type="entry name" value="COXG"/>
    <property type="match status" value="1"/>
</dbReference>
<accession>A0A918NPD6</accession>
<keyword evidence="4" id="KW-1185">Reference proteome</keyword>
<organism evidence="3 4">
    <name type="scientific">Streptomyces fructofermentans</name>
    <dbReference type="NCBI Taxonomy" id="152141"/>
    <lineage>
        <taxon>Bacteria</taxon>
        <taxon>Bacillati</taxon>
        <taxon>Actinomycetota</taxon>
        <taxon>Actinomycetes</taxon>
        <taxon>Kitasatosporales</taxon>
        <taxon>Streptomycetaceae</taxon>
        <taxon>Streptomyces</taxon>
    </lineage>
</organism>
<dbReference type="InterPro" id="IPR023393">
    <property type="entry name" value="START-like_dom_sf"/>
</dbReference>
<gene>
    <name evidence="3" type="ORF">GCM10010515_60480</name>
</gene>
<evidence type="ECO:0000256" key="1">
    <source>
        <dbReference type="SAM" id="MobiDB-lite"/>
    </source>
</evidence>
<keyword evidence="2" id="KW-0472">Membrane</keyword>
<keyword evidence="2" id="KW-0812">Transmembrane</keyword>
<dbReference type="SUPFAM" id="SSF55961">
    <property type="entry name" value="Bet v1-like"/>
    <property type="match status" value="1"/>
</dbReference>
<dbReference type="PANTHER" id="PTHR38588">
    <property type="entry name" value="BLL0334 PROTEIN"/>
    <property type="match status" value="1"/>
</dbReference>
<evidence type="ECO:0000313" key="3">
    <source>
        <dbReference type="EMBL" id="GGX84932.1"/>
    </source>
</evidence>
<evidence type="ECO:0000313" key="4">
    <source>
        <dbReference type="Proteomes" id="UP000645555"/>
    </source>
</evidence>
<reference evidence="3" key="2">
    <citation type="submission" date="2020-09" db="EMBL/GenBank/DDBJ databases">
        <authorList>
            <person name="Sun Q."/>
            <person name="Ohkuma M."/>
        </authorList>
    </citation>
    <scope>NUCLEOTIDE SEQUENCE</scope>
    <source>
        <strain evidence="3">JCM 4956</strain>
    </source>
</reference>
<reference evidence="3" key="1">
    <citation type="journal article" date="2014" name="Int. J. Syst. Evol. Microbiol.">
        <title>Complete genome sequence of Corynebacterium casei LMG S-19264T (=DSM 44701T), isolated from a smear-ripened cheese.</title>
        <authorList>
            <consortium name="US DOE Joint Genome Institute (JGI-PGF)"/>
            <person name="Walter F."/>
            <person name="Albersmeier A."/>
            <person name="Kalinowski J."/>
            <person name="Ruckert C."/>
        </authorList>
    </citation>
    <scope>NUCLEOTIDE SEQUENCE</scope>
    <source>
        <strain evidence="3">JCM 4956</strain>
    </source>
</reference>
<feature type="transmembrane region" description="Helical" evidence="2">
    <location>
        <begin position="286"/>
        <end position="304"/>
    </location>
</feature>
<feature type="region of interest" description="Disordered" evidence="1">
    <location>
        <begin position="150"/>
        <end position="267"/>
    </location>
</feature>
<dbReference type="InterPro" id="IPR010419">
    <property type="entry name" value="CO_DH_gsu"/>
</dbReference>
<comment type="caution">
    <text evidence="3">The sequence shown here is derived from an EMBL/GenBank/DDBJ whole genome shotgun (WGS) entry which is preliminary data.</text>
</comment>
<protein>
    <recommendedName>
        <fullName evidence="5">Carbon monoxide dehydrogenase subunit G</fullName>
    </recommendedName>
</protein>
<evidence type="ECO:0008006" key="5">
    <source>
        <dbReference type="Google" id="ProtNLM"/>
    </source>
</evidence>
<dbReference type="Gene3D" id="3.30.530.20">
    <property type="match status" value="1"/>
</dbReference>
<feature type="compositionally biased region" description="Low complexity" evidence="1">
    <location>
        <begin position="182"/>
        <end position="205"/>
    </location>
</feature>
<dbReference type="PANTHER" id="PTHR38588:SF1">
    <property type="entry name" value="BLL0334 PROTEIN"/>
    <property type="match status" value="1"/>
</dbReference>
<dbReference type="AlphaFoldDB" id="A0A918NPD6"/>
<dbReference type="Proteomes" id="UP000645555">
    <property type="component" value="Unassembled WGS sequence"/>
</dbReference>
<name>A0A918NPD6_9ACTN</name>
<keyword evidence="2" id="KW-1133">Transmembrane helix</keyword>
<dbReference type="CDD" id="cd07823">
    <property type="entry name" value="SRPBCC_5"/>
    <property type="match status" value="1"/>
</dbReference>